<dbReference type="OrthoDB" id="3220614at2759"/>
<organism evidence="2 3">
    <name type="scientific">Rhodocollybia butyracea</name>
    <dbReference type="NCBI Taxonomy" id="206335"/>
    <lineage>
        <taxon>Eukaryota</taxon>
        <taxon>Fungi</taxon>
        <taxon>Dikarya</taxon>
        <taxon>Basidiomycota</taxon>
        <taxon>Agaricomycotina</taxon>
        <taxon>Agaricomycetes</taxon>
        <taxon>Agaricomycetidae</taxon>
        <taxon>Agaricales</taxon>
        <taxon>Marasmiineae</taxon>
        <taxon>Omphalotaceae</taxon>
        <taxon>Rhodocollybia</taxon>
    </lineage>
</organism>
<feature type="compositionally biased region" description="Polar residues" evidence="1">
    <location>
        <begin position="207"/>
        <end position="223"/>
    </location>
</feature>
<evidence type="ECO:0000313" key="2">
    <source>
        <dbReference type="EMBL" id="KAF9041856.1"/>
    </source>
</evidence>
<name>A0A9P5P5E2_9AGAR</name>
<evidence type="ECO:0000256" key="1">
    <source>
        <dbReference type="SAM" id="MobiDB-lite"/>
    </source>
</evidence>
<proteinExistence type="predicted"/>
<feature type="region of interest" description="Disordered" evidence="1">
    <location>
        <begin position="204"/>
        <end position="223"/>
    </location>
</feature>
<dbReference type="Proteomes" id="UP000772434">
    <property type="component" value="Unassembled WGS sequence"/>
</dbReference>
<comment type="caution">
    <text evidence="2">The sequence shown here is derived from an EMBL/GenBank/DDBJ whole genome shotgun (WGS) entry which is preliminary data.</text>
</comment>
<dbReference type="EMBL" id="JADNRY010000550">
    <property type="protein sequence ID" value="KAF9041856.1"/>
    <property type="molecule type" value="Genomic_DNA"/>
</dbReference>
<sequence length="223" mass="25256">MDVDPEYETMPFEDLKRTKKTKAGRGRNHPSTLGLIIPMQHRKSLFEDKEFSTKAANGKIPMPATEWPAFLYHIDTYNPKDPERGLFRGYILYRVFNSIFFGASSAFDGKIQPKSIAVKNGMQRVTGRHIAYAAVQARFALSASDTWNHDDDDFCDAEFYSEIVDYFEDDPEDERVIRLLESWNKKVFGHPQGRQDSAVVKEAPITQDGSNAPPSSTSIVRAA</sequence>
<protein>
    <submittedName>
        <fullName evidence="2">Uncharacterized protein</fullName>
    </submittedName>
</protein>
<feature type="region of interest" description="Disordered" evidence="1">
    <location>
        <begin position="14"/>
        <end position="33"/>
    </location>
</feature>
<dbReference type="Pfam" id="PF20414">
    <property type="entry name" value="DUF6698"/>
    <property type="match status" value="1"/>
</dbReference>
<feature type="compositionally biased region" description="Basic residues" evidence="1">
    <location>
        <begin position="17"/>
        <end position="28"/>
    </location>
</feature>
<gene>
    <name evidence="2" type="ORF">BDP27DRAFT_1305384</name>
</gene>
<dbReference type="InterPro" id="IPR046521">
    <property type="entry name" value="DUF6698"/>
</dbReference>
<reference evidence="2" key="1">
    <citation type="submission" date="2020-11" db="EMBL/GenBank/DDBJ databases">
        <authorList>
            <consortium name="DOE Joint Genome Institute"/>
            <person name="Ahrendt S."/>
            <person name="Riley R."/>
            <person name="Andreopoulos W."/>
            <person name="Labutti K."/>
            <person name="Pangilinan J."/>
            <person name="Ruiz-Duenas F.J."/>
            <person name="Barrasa J.M."/>
            <person name="Sanchez-Garcia M."/>
            <person name="Camarero S."/>
            <person name="Miyauchi S."/>
            <person name="Serrano A."/>
            <person name="Linde D."/>
            <person name="Babiker R."/>
            <person name="Drula E."/>
            <person name="Ayuso-Fernandez I."/>
            <person name="Pacheco R."/>
            <person name="Padilla G."/>
            <person name="Ferreira P."/>
            <person name="Barriuso J."/>
            <person name="Kellner H."/>
            <person name="Castanera R."/>
            <person name="Alfaro M."/>
            <person name="Ramirez L."/>
            <person name="Pisabarro A.G."/>
            <person name="Kuo A."/>
            <person name="Tritt A."/>
            <person name="Lipzen A."/>
            <person name="He G."/>
            <person name="Yan M."/>
            <person name="Ng V."/>
            <person name="Cullen D."/>
            <person name="Martin F."/>
            <person name="Rosso M.-N."/>
            <person name="Henrissat B."/>
            <person name="Hibbett D."/>
            <person name="Martinez A.T."/>
            <person name="Grigoriev I.V."/>
        </authorList>
    </citation>
    <scope>NUCLEOTIDE SEQUENCE</scope>
    <source>
        <strain evidence="2">AH 40177</strain>
    </source>
</reference>
<keyword evidence="3" id="KW-1185">Reference proteome</keyword>
<accession>A0A9P5P5E2</accession>
<evidence type="ECO:0000313" key="3">
    <source>
        <dbReference type="Proteomes" id="UP000772434"/>
    </source>
</evidence>
<dbReference type="AlphaFoldDB" id="A0A9P5P5E2"/>